<protein>
    <submittedName>
        <fullName evidence="5">Gfo/Idh/MocA family oxidoreductase</fullName>
    </submittedName>
</protein>
<name>A0AAU7CD37_9BACT</name>
<dbReference type="InterPro" id="IPR036291">
    <property type="entry name" value="NAD(P)-bd_dom_sf"/>
</dbReference>
<dbReference type="InterPro" id="IPR051317">
    <property type="entry name" value="Gfo/Idh/MocA_oxidoreduct"/>
</dbReference>
<evidence type="ECO:0000256" key="2">
    <source>
        <dbReference type="ARBA" id="ARBA00023002"/>
    </source>
</evidence>
<dbReference type="RefSeq" id="WP_406695963.1">
    <property type="nucleotide sequence ID" value="NZ_CP155447.1"/>
</dbReference>
<dbReference type="GO" id="GO:0000166">
    <property type="term" value="F:nucleotide binding"/>
    <property type="evidence" value="ECO:0007669"/>
    <property type="project" value="InterPro"/>
</dbReference>
<dbReference type="SUPFAM" id="SSF51735">
    <property type="entry name" value="NAD(P)-binding Rossmann-fold domains"/>
    <property type="match status" value="1"/>
</dbReference>
<dbReference type="InterPro" id="IPR000683">
    <property type="entry name" value="Gfo/Idh/MocA-like_OxRdtase_N"/>
</dbReference>
<dbReference type="PANTHER" id="PTHR43708">
    <property type="entry name" value="CONSERVED EXPRESSED OXIDOREDUCTASE (EUROFUNG)"/>
    <property type="match status" value="1"/>
</dbReference>
<feature type="domain" description="Gfo/Idh/MocA-like oxidoreductase N-terminal" evidence="4">
    <location>
        <begin position="84"/>
        <end position="160"/>
    </location>
</feature>
<dbReference type="AlphaFoldDB" id="A0AAU7CD37"/>
<feature type="chain" id="PRO_5043974969" evidence="3">
    <location>
        <begin position="26"/>
        <end position="334"/>
    </location>
</feature>
<keyword evidence="2" id="KW-0560">Oxidoreductase</keyword>
<dbReference type="PANTHER" id="PTHR43708:SF5">
    <property type="entry name" value="CONSERVED EXPRESSED OXIDOREDUCTASE (EUROFUNG)-RELATED"/>
    <property type="match status" value="1"/>
</dbReference>
<sequence length="334" mass="36103">MARFRPAMTFLLCSVVCLTVRVATAQEESAKPLRAGIIGLDTSHVVAFTKVLNGPKSLGVRVVAAYPGGSDDIPSSRDRVEGYTKQLRDEFKVEIVDSIPELLKKVDVVLLESVDGRPHLEQVRPVFAARKPVFIDKPVAGSLADAVKIFELARESGTPCFSSSSLRYAPGIVAMKNNPKIGEIRGCDAFSPCALEEHHPDLFWYGIHGVETLFTLMGKGCKSVTRVQTDNAEFVTGTWTDGRIGTFRGLRENGGYGAMVFGTKGQSPCVGGGAYDLLLQEICTFFKTGKPPVSAEETLEIFAFMEAADESKRQGGKPVLLETVLAKARAEAAK</sequence>
<dbReference type="GO" id="GO:0016491">
    <property type="term" value="F:oxidoreductase activity"/>
    <property type="evidence" value="ECO:0007669"/>
    <property type="project" value="UniProtKB-KW"/>
</dbReference>
<dbReference type="EMBL" id="CP155447">
    <property type="protein sequence ID" value="XBH03229.1"/>
    <property type="molecule type" value="Genomic_DNA"/>
</dbReference>
<gene>
    <name evidence="5" type="ORF">V5E97_33720</name>
</gene>
<reference evidence="5" key="1">
    <citation type="submission" date="2024-05" db="EMBL/GenBank/DDBJ databases">
        <title>Planctomycetes of the genus Singulisphaera possess chitinolytic capabilities.</title>
        <authorList>
            <person name="Ivanova A."/>
        </authorList>
    </citation>
    <scope>NUCLEOTIDE SEQUENCE</scope>
    <source>
        <strain evidence="5">Ch08T</strain>
    </source>
</reference>
<dbReference type="Pfam" id="PF01408">
    <property type="entry name" value="GFO_IDH_MocA"/>
    <property type="match status" value="1"/>
</dbReference>
<dbReference type="Gene3D" id="3.40.50.720">
    <property type="entry name" value="NAD(P)-binding Rossmann-like Domain"/>
    <property type="match status" value="1"/>
</dbReference>
<evidence type="ECO:0000313" key="5">
    <source>
        <dbReference type="EMBL" id="XBH03229.1"/>
    </source>
</evidence>
<feature type="signal peptide" evidence="3">
    <location>
        <begin position="1"/>
        <end position="25"/>
    </location>
</feature>
<proteinExistence type="inferred from homology"/>
<comment type="similarity">
    <text evidence="1">Belongs to the Gfo/Idh/MocA family.</text>
</comment>
<keyword evidence="3" id="KW-0732">Signal</keyword>
<evidence type="ECO:0000256" key="3">
    <source>
        <dbReference type="SAM" id="SignalP"/>
    </source>
</evidence>
<organism evidence="5">
    <name type="scientific">Singulisphaera sp. Ch08</name>
    <dbReference type="NCBI Taxonomy" id="3120278"/>
    <lineage>
        <taxon>Bacteria</taxon>
        <taxon>Pseudomonadati</taxon>
        <taxon>Planctomycetota</taxon>
        <taxon>Planctomycetia</taxon>
        <taxon>Isosphaerales</taxon>
        <taxon>Isosphaeraceae</taxon>
        <taxon>Singulisphaera</taxon>
    </lineage>
</organism>
<accession>A0AAU7CD37</accession>
<evidence type="ECO:0000256" key="1">
    <source>
        <dbReference type="ARBA" id="ARBA00010928"/>
    </source>
</evidence>
<evidence type="ECO:0000259" key="4">
    <source>
        <dbReference type="Pfam" id="PF01408"/>
    </source>
</evidence>